<organism evidence="3 4">
    <name type="scientific">Laspinema palackyanum D2a</name>
    <dbReference type="NCBI Taxonomy" id="2953684"/>
    <lineage>
        <taxon>Bacteria</taxon>
        <taxon>Bacillati</taxon>
        <taxon>Cyanobacteriota</taxon>
        <taxon>Cyanophyceae</taxon>
        <taxon>Oscillatoriophycideae</taxon>
        <taxon>Oscillatoriales</taxon>
        <taxon>Laspinemataceae</taxon>
        <taxon>Laspinema</taxon>
        <taxon>Laspinema palackyanum</taxon>
    </lineage>
</organism>
<proteinExistence type="predicted"/>
<evidence type="ECO:0000256" key="2">
    <source>
        <dbReference type="SAM" id="Phobius"/>
    </source>
</evidence>
<keyword evidence="2" id="KW-0472">Membrane</keyword>
<comment type="caution">
    <text evidence="3">The sequence shown here is derived from an EMBL/GenBank/DDBJ whole genome shotgun (WGS) entry which is preliminary data.</text>
</comment>
<protein>
    <submittedName>
        <fullName evidence="3">Uncharacterized protein</fullName>
    </submittedName>
</protein>
<evidence type="ECO:0000313" key="3">
    <source>
        <dbReference type="EMBL" id="MCT7968739.1"/>
    </source>
</evidence>
<keyword evidence="1" id="KW-0175">Coiled coil</keyword>
<keyword evidence="2" id="KW-0812">Transmembrane</keyword>
<sequence length="433" mass="49170">MQTYLSYPQLFLFAYDRQVPGSEGGNGNNWDALRDRLQIHPEANQPGDRDYLFRNPDGQGFYLRYGVGDTQSLMVALMPHSEETSDITLLSRFRQTLDVSANVGKTWLILGYVNSRSDSAHFQAAHAAYQGFYPSKSVPAFHPSKLLNCSWFEVRNSPQNGKNHDPELEGVMICICPSKSALKRITDLYSEWLWLFLNRHQIGSAYRNSQLIQTALEKQGIFRTGAILPEIPELMRSSPAALQNLPNLQSQWSQTLLILAQHRAGVAGLETQRHALNTHLREYEKRLQRLQEQLKDDIATSDLKVWVEFRDYIAPQYQAELEQQWRGFKMGLQGREQSLQDIEAVLKRAQMKERDRRLENAIAAAAIGVSTTTASTISLTQTISQISPSESPGEFTPTQIGLNYGLIFFPSIFLGILFAGMSWMGLNRWRSPR</sequence>
<accession>A0ABT2MVH0</accession>
<gene>
    <name evidence="3" type="ORF">NG799_20740</name>
</gene>
<evidence type="ECO:0000313" key="4">
    <source>
        <dbReference type="Proteomes" id="UP001525890"/>
    </source>
</evidence>
<dbReference type="RefSeq" id="WP_368008236.1">
    <property type="nucleotide sequence ID" value="NZ_JAMXFF010000036.1"/>
</dbReference>
<name>A0ABT2MVH0_9CYAN</name>
<feature type="transmembrane region" description="Helical" evidence="2">
    <location>
        <begin position="404"/>
        <end position="426"/>
    </location>
</feature>
<feature type="coiled-coil region" evidence="1">
    <location>
        <begin position="266"/>
        <end position="300"/>
    </location>
</feature>
<reference evidence="3 4" key="1">
    <citation type="journal article" date="2022" name="Front. Microbiol.">
        <title>High genomic differentiation and limited gene flow indicate recent cryptic speciation within the genus Laspinema (cyanobacteria).</title>
        <authorList>
            <person name="Stanojkovic A."/>
            <person name="Skoupy S."/>
            <person name="Skaloud P."/>
            <person name="Dvorak P."/>
        </authorList>
    </citation>
    <scope>NUCLEOTIDE SEQUENCE [LARGE SCALE GENOMIC DNA]</scope>
    <source>
        <strain evidence="3 4">D2a</strain>
    </source>
</reference>
<dbReference type="EMBL" id="JAMXFF010000036">
    <property type="protein sequence ID" value="MCT7968739.1"/>
    <property type="molecule type" value="Genomic_DNA"/>
</dbReference>
<keyword evidence="2" id="KW-1133">Transmembrane helix</keyword>
<dbReference type="Proteomes" id="UP001525890">
    <property type="component" value="Unassembled WGS sequence"/>
</dbReference>
<evidence type="ECO:0000256" key="1">
    <source>
        <dbReference type="SAM" id="Coils"/>
    </source>
</evidence>
<keyword evidence="4" id="KW-1185">Reference proteome</keyword>